<evidence type="ECO:0000313" key="3">
    <source>
        <dbReference type="Proteomes" id="UP000314294"/>
    </source>
</evidence>
<dbReference type="EMBL" id="SRLO01001831">
    <property type="protein sequence ID" value="TNN35091.1"/>
    <property type="molecule type" value="Genomic_DNA"/>
</dbReference>
<evidence type="ECO:0000256" key="1">
    <source>
        <dbReference type="SAM" id="MobiDB-lite"/>
    </source>
</evidence>
<keyword evidence="3" id="KW-1185">Reference proteome</keyword>
<protein>
    <submittedName>
        <fullName evidence="2">Uncharacterized protein</fullName>
    </submittedName>
</protein>
<comment type="caution">
    <text evidence="2">The sequence shown here is derived from an EMBL/GenBank/DDBJ whole genome shotgun (WGS) entry which is preliminary data.</text>
</comment>
<evidence type="ECO:0000313" key="2">
    <source>
        <dbReference type="EMBL" id="TNN35091.1"/>
    </source>
</evidence>
<organism evidence="2 3">
    <name type="scientific">Liparis tanakae</name>
    <name type="common">Tanaka's snailfish</name>
    <dbReference type="NCBI Taxonomy" id="230148"/>
    <lineage>
        <taxon>Eukaryota</taxon>
        <taxon>Metazoa</taxon>
        <taxon>Chordata</taxon>
        <taxon>Craniata</taxon>
        <taxon>Vertebrata</taxon>
        <taxon>Euteleostomi</taxon>
        <taxon>Actinopterygii</taxon>
        <taxon>Neopterygii</taxon>
        <taxon>Teleostei</taxon>
        <taxon>Neoteleostei</taxon>
        <taxon>Acanthomorphata</taxon>
        <taxon>Eupercaria</taxon>
        <taxon>Perciformes</taxon>
        <taxon>Cottioidei</taxon>
        <taxon>Cottales</taxon>
        <taxon>Liparidae</taxon>
        <taxon>Liparis</taxon>
    </lineage>
</organism>
<accession>A0A4Z2F2V3</accession>
<dbReference type="Proteomes" id="UP000314294">
    <property type="component" value="Unassembled WGS sequence"/>
</dbReference>
<proteinExistence type="predicted"/>
<dbReference type="AlphaFoldDB" id="A0A4Z2F2V3"/>
<gene>
    <name evidence="2" type="ORF">EYF80_054741</name>
</gene>
<feature type="compositionally biased region" description="Pro residues" evidence="1">
    <location>
        <begin position="1"/>
        <end position="14"/>
    </location>
</feature>
<reference evidence="2 3" key="1">
    <citation type="submission" date="2019-03" db="EMBL/GenBank/DDBJ databases">
        <title>First draft genome of Liparis tanakae, snailfish: a comprehensive survey of snailfish specific genes.</title>
        <authorList>
            <person name="Kim W."/>
            <person name="Song I."/>
            <person name="Jeong J.-H."/>
            <person name="Kim D."/>
            <person name="Kim S."/>
            <person name="Ryu S."/>
            <person name="Song J.Y."/>
            <person name="Lee S.K."/>
        </authorList>
    </citation>
    <scope>NUCLEOTIDE SEQUENCE [LARGE SCALE GENOMIC DNA]</scope>
    <source>
        <tissue evidence="2">Muscle</tissue>
    </source>
</reference>
<name>A0A4Z2F2V3_9TELE</name>
<feature type="compositionally biased region" description="Low complexity" evidence="1">
    <location>
        <begin position="15"/>
        <end position="24"/>
    </location>
</feature>
<feature type="region of interest" description="Disordered" evidence="1">
    <location>
        <begin position="1"/>
        <end position="39"/>
    </location>
</feature>
<sequence>MDPGPSPSSSPPGGPVMSPVMSPVSPAPLDRSPPRREDVLTPSLSAVLRLSVSKMDLLYRLLSARRSFNYNLSS</sequence>